<comment type="caution">
    <text evidence="3">The sequence shown here is derived from an EMBL/GenBank/DDBJ whole genome shotgun (WGS) entry which is preliminary data.</text>
</comment>
<keyword evidence="4" id="KW-1185">Reference proteome</keyword>
<evidence type="ECO:0000313" key="4">
    <source>
        <dbReference type="Proteomes" id="UP000011555"/>
    </source>
</evidence>
<reference evidence="3 4" key="1">
    <citation type="journal article" date="2014" name="PLoS Genet.">
        <title>Phylogenetically driven sequencing of extremely halophilic archaea reveals strategies for static and dynamic osmo-response.</title>
        <authorList>
            <person name="Becker E.A."/>
            <person name="Seitzer P.M."/>
            <person name="Tritt A."/>
            <person name="Larsen D."/>
            <person name="Krusor M."/>
            <person name="Yao A.I."/>
            <person name="Wu D."/>
            <person name="Madern D."/>
            <person name="Eisen J.A."/>
            <person name="Darling A.E."/>
            <person name="Facciotti M.T."/>
        </authorList>
    </citation>
    <scope>NUCLEOTIDE SEQUENCE [LARGE SCALE GENOMIC DNA]</scope>
    <source>
        <strain evidence="3 4">AJ5</strain>
    </source>
</reference>
<dbReference type="InterPro" id="IPR007527">
    <property type="entry name" value="Znf_SWIM"/>
</dbReference>
<evidence type="ECO:0000259" key="2">
    <source>
        <dbReference type="PROSITE" id="PS50966"/>
    </source>
</evidence>
<dbReference type="InParanoid" id="M0LTY8"/>
<dbReference type="PATRIC" id="fig|358396.7.peg.437"/>
<evidence type="ECO:0000256" key="1">
    <source>
        <dbReference type="PROSITE-ProRule" id="PRU00325"/>
    </source>
</evidence>
<keyword evidence="1" id="KW-0479">Metal-binding</keyword>
<name>M0LTY8_NATLA</name>
<dbReference type="EMBL" id="AOLZ01000013">
    <property type="protein sequence ID" value="EMA37007.1"/>
    <property type="molecule type" value="Genomic_DNA"/>
</dbReference>
<proteinExistence type="predicted"/>
<dbReference type="Proteomes" id="UP000011555">
    <property type="component" value="Unassembled WGS sequence"/>
</dbReference>
<accession>M0LTY8</accession>
<keyword evidence="1" id="KW-0862">Zinc</keyword>
<protein>
    <submittedName>
        <fullName evidence="3">Zinc finger SWIM domain-containing protein</fullName>
    </submittedName>
</protein>
<evidence type="ECO:0000313" key="3">
    <source>
        <dbReference type="EMBL" id="EMA37007.1"/>
    </source>
</evidence>
<sequence length="125" mass="14399">MRYTVSVVSEATPVERWQAQLEEEGELTPEIVEQISRLHGDRGIRAIDAVSENRVKTYRDFTIVVGYEDEYIVEGGGCTCKDSEYNLDAEDPTDLCWHVLAVAIARRVGHVDYHDMWYSEVREFL</sequence>
<dbReference type="GO" id="GO:0008270">
    <property type="term" value="F:zinc ion binding"/>
    <property type="evidence" value="ECO:0007669"/>
    <property type="project" value="UniProtKB-KW"/>
</dbReference>
<dbReference type="STRING" id="358396.CHINAEXTREME_07405"/>
<dbReference type="AlphaFoldDB" id="M0LTY8"/>
<dbReference type="eggNOG" id="arCOG01121">
    <property type="taxonomic scope" value="Archaea"/>
</dbReference>
<gene>
    <name evidence="3" type="ORF">C445_02156</name>
</gene>
<organism evidence="3 4">
    <name type="scientific">Natronobacterium lacisalsi AJ5</name>
    <dbReference type="NCBI Taxonomy" id="358396"/>
    <lineage>
        <taxon>Archaea</taxon>
        <taxon>Methanobacteriati</taxon>
        <taxon>Methanobacteriota</taxon>
        <taxon>Stenosarchaea group</taxon>
        <taxon>Halobacteria</taxon>
        <taxon>Halobacteriales</taxon>
        <taxon>Natrialbaceae</taxon>
        <taxon>Natronobacterium</taxon>
    </lineage>
</organism>
<feature type="domain" description="SWIM-type" evidence="2">
    <location>
        <begin position="61"/>
        <end position="107"/>
    </location>
</feature>
<keyword evidence="1" id="KW-0863">Zinc-finger</keyword>
<dbReference type="PROSITE" id="PS50966">
    <property type="entry name" value="ZF_SWIM"/>
    <property type="match status" value="1"/>
</dbReference>